<dbReference type="InterPro" id="IPR008922">
    <property type="entry name" value="Di-copper_centre_dom_sf"/>
</dbReference>
<feature type="chain" id="PRO_5025464726" description="Tyrosinase copper-binding domain-containing protein" evidence="2">
    <location>
        <begin position="19"/>
        <end position="384"/>
    </location>
</feature>
<dbReference type="OrthoDB" id="6132182at2759"/>
<feature type="domain" description="Tyrosinase copper-binding" evidence="4">
    <location>
        <begin position="311"/>
        <end position="322"/>
    </location>
</feature>
<evidence type="ECO:0000313" key="6">
    <source>
        <dbReference type="Proteomes" id="UP000800096"/>
    </source>
</evidence>
<keyword evidence="2" id="KW-0732">Signal</keyword>
<proteinExistence type="predicted"/>
<dbReference type="InterPro" id="IPR002227">
    <property type="entry name" value="Tyrosinase_Cu-bd"/>
</dbReference>
<evidence type="ECO:0000259" key="3">
    <source>
        <dbReference type="PROSITE" id="PS00497"/>
    </source>
</evidence>
<dbReference type="SUPFAM" id="SSF48056">
    <property type="entry name" value="Di-copper centre-containing domain"/>
    <property type="match status" value="1"/>
</dbReference>
<sequence length="384" mass="43330">MHLQAVPILFIITSHVAAIVPPQPSVACVLGQLAPALPMSSYNTAKFARPLSLVDAVLGANASVTTIHGNLTQIKTLMPELQLPGVRLPPTPRDVEIELKHFEKRQSTCSNPRVRIEWDTYTDRDKQLYIDGIKCLMRARPSGRFPGSQNRYEDIVVLHQQNTPRVHGNAIFLLWHRYLLWTFEDMLRRECGFTRPLPWWDEARWSGRFQQSSVFSSRWMGTMLARGNCVTNGQFANLACNIGPGTRNQRHCLSRNGDEEKTANTRQSLTDVCNARPTFADMAACTEGGAHAWGHNGIGAVMQDVYASPSDPVFWLHHAYIDRNFRRWQDGDRGRRATTITGKDSTGRDLSLDTSISMNGIRADVRVRDVLNTQSSVLCYRYSY</sequence>
<evidence type="ECO:0000259" key="4">
    <source>
        <dbReference type="PROSITE" id="PS00498"/>
    </source>
</evidence>
<feature type="signal peptide" evidence="2">
    <location>
        <begin position="1"/>
        <end position="18"/>
    </location>
</feature>
<dbReference type="GO" id="GO:0046872">
    <property type="term" value="F:metal ion binding"/>
    <property type="evidence" value="ECO:0007669"/>
    <property type="project" value="UniProtKB-KW"/>
</dbReference>
<dbReference type="EMBL" id="ML979138">
    <property type="protein sequence ID" value="KAF1914095.1"/>
    <property type="molecule type" value="Genomic_DNA"/>
</dbReference>
<dbReference type="PRINTS" id="PR00092">
    <property type="entry name" value="TYROSINASE"/>
</dbReference>
<dbReference type="AlphaFoldDB" id="A0A6A5QEX2"/>
<evidence type="ECO:0000256" key="1">
    <source>
        <dbReference type="ARBA" id="ARBA00022723"/>
    </source>
</evidence>
<dbReference type="PANTHER" id="PTHR11474:SF116">
    <property type="entry name" value="TYROSINASE"/>
    <property type="match status" value="1"/>
</dbReference>
<dbReference type="PROSITE" id="PS00497">
    <property type="entry name" value="TYROSINASE_1"/>
    <property type="match status" value="1"/>
</dbReference>
<name>A0A6A5QEX2_AMPQU</name>
<evidence type="ECO:0000313" key="5">
    <source>
        <dbReference type="EMBL" id="KAF1914095.1"/>
    </source>
</evidence>
<accession>A0A6A5QEX2</accession>
<dbReference type="GO" id="GO:0016491">
    <property type="term" value="F:oxidoreductase activity"/>
    <property type="evidence" value="ECO:0007669"/>
    <property type="project" value="InterPro"/>
</dbReference>
<dbReference type="Proteomes" id="UP000800096">
    <property type="component" value="Unassembled WGS sequence"/>
</dbReference>
<dbReference type="PROSITE" id="PS00498">
    <property type="entry name" value="TYROSINASE_2"/>
    <property type="match status" value="1"/>
</dbReference>
<dbReference type="PANTHER" id="PTHR11474">
    <property type="entry name" value="TYROSINASE FAMILY MEMBER"/>
    <property type="match status" value="1"/>
</dbReference>
<organism evidence="5 6">
    <name type="scientific">Ampelomyces quisqualis</name>
    <name type="common">Powdery mildew agent</name>
    <dbReference type="NCBI Taxonomy" id="50730"/>
    <lineage>
        <taxon>Eukaryota</taxon>
        <taxon>Fungi</taxon>
        <taxon>Dikarya</taxon>
        <taxon>Ascomycota</taxon>
        <taxon>Pezizomycotina</taxon>
        <taxon>Dothideomycetes</taxon>
        <taxon>Pleosporomycetidae</taxon>
        <taxon>Pleosporales</taxon>
        <taxon>Pleosporineae</taxon>
        <taxon>Phaeosphaeriaceae</taxon>
        <taxon>Ampelomyces</taxon>
    </lineage>
</organism>
<dbReference type="Pfam" id="PF00264">
    <property type="entry name" value="Tyrosinase"/>
    <property type="match status" value="1"/>
</dbReference>
<dbReference type="InterPro" id="IPR050316">
    <property type="entry name" value="Tyrosinase/Hemocyanin"/>
</dbReference>
<keyword evidence="6" id="KW-1185">Reference proteome</keyword>
<dbReference type="Gene3D" id="1.10.1280.10">
    <property type="entry name" value="Di-copper center containing domain from catechol oxidase"/>
    <property type="match status" value="1"/>
</dbReference>
<evidence type="ECO:0000256" key="2">
    <source>
        <dbReference type="SAM" id="SignalP"/>
    </source>
</evidence>
<gene>
    <name evidence="5" type="ORF">BDU57DRAFT_521271</name>
</gene>
<feature type="domain" description="Tyrosinase copper-binding" evidence="3">
    <location>
        <begin position="167"/>
        <end position="184"/>
    </location>
</feature>
<reference evidence="5" key="1">
    <citation type="journal article" date="2020" name="Stud. Mycol.">
        <title>101 Dothideomycetes genomes: a test case for predicting lifestyles and emergence of pathogens.</title>
        <authorList>
            <person name="Haridas S."/>
            <person name="Albert R."/>
            <person name="Binder M."/>
            <person name="Bloem J."/>
            <person name="Labutti K."/>
            <person name="Salamov A."/>
            <person name="Andreopoulos B."/>
            <person name="Baker S."/>
            <person name="Barry K."/>
            <person name="Bills G."/>
            <person name="Bluhm B."/>
            <person name="Cannon C."/>
            <person name="Castanera R."/>
            <person name="Culley D."/>
            <person name="Daum C."/>
            <person name="Ezra D."/>
            <person name="Gonzalez J."/>
            <person name="Henrissat B."/>
            <person name="Kuo A."/>
            <person name="Liang C."/>
            <person name="Lipzen A."/>
            <person name="Lutzoni F."/>
            <person name="Magnuson J."/>
            <person name="Mondo S."/>
            <person name="Nolan M."/>
            <person name="Ohm R."/>
            <person name="Pangilinan J."/>
            <person name="Park H.-J."/>
            <person name="Ramirez L."/>
            <person name="Alfaro M."/>
            <person name="Sun H."/>
            <person name="Tritt A."/>
            <person name="Yoshinaga Y."/>
            <person name="Zwiers L.-H."/>
            <person name="Turgeon B."/>
            <person name="Goodwin S."/>
            <person name="Spatafora J."/>
            <person name="Crous P."/>
            <person name="Grigoriev I."/>
        </authorList>
    </citation>
    <scope>NUCLEOTIDE SEQUENCE</scope>
    <source>
        <strain evidence="5">HMLAC05119</strain>
    </source>
</reference>
<keyword evidence="1" id="KW-0479">Metal-binding</keyword>
<protein>
    <recommendedName>
        <fullName evidence="3 4">Tyrosinase copper-binding domain-containing protein</fullName>
    </recommendedName>
</protein>